<dbReference type="Proteomes" id="UP001501169">
    <property type="component" value="Unassembled WGS sequence"/>
</dbReference>
<gene>
    <name evidence="3" type="ORF">GCM10009098_36640</name>
</gene>
<dbReference type="PANTHER" id="PTHR47799:SF1">
    <property type="entry name" value="OMEGA-AMIDASE YAFV"/>
    <property type="match status" value="1"/>
</dbReference>
<dbReference type="InterPro" id="IPR036526">
    <property type="entry name" value="C-N_Hydrolase_sf"/>
</dbReference>
<dbReference type="Gene3D" id="3.60.110.10">
    <property type="entry name" value="Carbon-nitrogen hydrolase"/>
    <property type="match status" value="1"/>
</dbReference>
<dbReference type="EMBL" id="BAAAEO010000007">
    <property type="protein sequence ID" value="GAA0565183.1"/>
    <property type="molecule type" value="Genomic_DNA"/>
</dbReference>
<keyword evidence="4" id="KW-1185">Reference proteome</keyword>
<organism evidence="3 4">
    <name type="scientific">Rheinheimera aquimaris</name>
    <dbReference type="NCBI Taxonomy" id="412437"/>
    <lineage>
        <taxon>Bacteria</taxon>
        <taxon>Pseudomonadati</taxon>
        <taxon>Pseudomonadota</taxon>
        <taxon>Gammaproteobacteria</taxon>
        <taxon>Chromatiales</taxon>
        <taxon>Chromatiaceae</taxon>
        <taxon>Rheinheimera</taxon>
    </lineage>
</organism>
<dbReference type="PROSITE" id="PS01227">
    <property type="entry name" value="UPF0012"/>
    <property type="match status" value="1"/>
</dbReference>
<dbReference type="SUPFAM" id="SSF56317">
    <property type="entry name" value="Carbon-nitrogen hydrolase"/>
    <property type="match status" value="1"/>
</dbReference>
<name>A0ABN1EER7_9GAMM</name>
<feature type="domain" description="CN hydrolase" evidence="2">
    <location>
        <begin position="13"/>
        <end position="243"/>
    </location>
</feature>
<dbReference type="InterPro" id="IPR003010">
    <property type="entry name" value="C-N_Hydrolase"/>
</dbReference>
<protein>
    <submittedName>
        <fullName evidence="3">Amidohydrolase</fullName>
    </submittedName>
</protein>
<accession>A0ABN1EER7</accession>
<evidence type="ECO:0000313" key="3">
    <source>
        <dbReference type="EMBL" id="GAA0565183.1"/>
    </source>
</evidence>
<sequence>MSDLNNTAQVMPLRVALIQTELVWQDAPANRQQLAARIAACAGAGLIVLPEMFTTGFSMQSDAIAEPEGDTLAWLIQQAALSGAALCGSVATRSGDDCVNRCYFVTPQGQVSRYDKKHLFRMAGEHQAYRAGTERVVVHYLGWRILLQVCYDLRFPVFSRSRNDYDIALYVANWPAARSHAWRTLLQARAIENQAFVLGCNRVGTDGNAVAYSGDSLIVDYLGQPVADVSRGEDSVLRAELDYVKLLQYRQQFPAMLDADAFILPAPEDC</sequence>
<dbReference type="CDD" id="cd07575">
    <property type="entry name" value="Xc-1258_like"/>
    <property type="match status" value="1"/>
</dbReference>
<dbReference type="InterPro" id="IPR001110">
    <property type="entry name" value="UPF0012_CS"/>
</dbReference>
<dbReference type="InterPro" id="IPR052737">
    <property type="entry name" value="Omega-amidase_YafV"/>
</dbReference>
<comment type="caution">
    <text evidence="3">The sequence shown here is derived from an EMBL/GenBank/DDBJ whole genome shotgun (WGS) entry which is preliminary data.</text>
</comment>
<dbReference type="RefSeq" id="WP_226768205.1">
    <property type="nucleotide sequence ID" value="NZ_BAAAEO010000007.1"/>
</dbReference>
<evidence type="ECO:0000313" key="4">
    <source>
        <dbReference type="Proteomes" id="UP001501169"/>
    </source>
</evidence>
<reference evidence="3 4" key="1">
    <citation type="journal article" date="2019" name="Int. J. Syst. Evol. Microbiol.">
        <title>The Global Catalogue of Microorganisms (GCM) 10K type strain sequencing project: providing services to taxonomists for standard genome sequencing and annotation.</title>
        <authorList>
            <consortium name="The Broad Institute Genomics Platform"/>
            <consortium name="The Broad Institute Genome Sequencing Center for Infectious Disease"/>
            <person name="Wu L."/>
            <person name="Ma J."/>
        </authorList>
    </citation>
    <scope>NUCLEOTIDE SEQUENCE [LARGE SCALE GENOMIC DNA]</scope>
    <source>
        <strain evidence="3 4">JCM 14331</strain>
    </source>
</reference>
<evidence type="ECO:0000259" key="2">
    <source>
        <dbReference type="PROSITE" id="PS50263"/>
    </source>
</evidence>
<dbReference type="NCBIfam" id="NF007757">
    <property type="entry name" value="PRK10438.1"/>
    <property type="match status" value="1"/>
</dbReference>
<proteinExistence type="inferred from homology"/>
<dbReference type="Pfam" id="PF00795">
    <property type="entry name" value="CN_hydrolase"/>
    <property type="match status" value="1"/>
</dbReference>
<comment type="similarity">
    <text evidence="1">Belongs to the carbon-nitrogen hydrolase superfamily. NIT1/NIT2 family.</text>
</comment>
<evidence type="ECO:0000256" key="1">
    <source>
        <dbReference type="ARBA" id="ARBA00010613"/>
    </source>
</evidence>
<dbReference type="PROSITE" id="PS50263">
    <property type="entry name" value="CN_HYDROLASE"/>
    <property type="match status" value="1"/>
</dbReference>
<dbReference type="PANTHER" id="PTHR47799">
    <property type="entry name" value="OMEGA-AMIDASE YAFV"/>
    <property type="match status" value="1"/>
</dbReference>